<reference evidence="4" key="1">
    <citation type="submission" date="2022-09" db="EMBL/GenBank/DDBJ databases">
        <title>Complete Genomes of Fervidibacillus albus and Fervidibacillus halotolerans isolated from tidal flat sediments.</title>
        <authorList>
            <person name="Kwon K.K."/>
            <person name="Yang S.-H."/>
            <person name="Park M.J."/>
            <person name="Oh H.-M."/>
        </authorList>
    </citation>
    <scope>NUCLEOTIDE SEQUENCE</scope>
    <source>
        <strain evidence="4">MEBiC13591</strain>
    </source>
</reference>
<feature type="chain" id="PRO_5038616197" evidence="3">
    <location>
        <begin position="28"/>
        <end position="242"/>
    </location>
</feature>
<dbReference type="EMBL" id="CP106878">
    <property type="protein sequence ID" value="WAA10638.1"/>
    <property type="molecule type" value="Genomic_DNA"/>
</dbReference>
<dbReference type="KEGG" id="faf:OE104_04780"/>
<proteinExistence type="inferred from homology"/>
<accession>A0A9E8RX02</accession>
<feature type="coiled-coil region" evidence="2">
    <location>
        <begin position="52"/>
        <end position="79"/>
    </location>
</feature>
<comment type="similarity">
    <text evidence="1">Belongs to the UPF0749 family.</text>
</comment>
<dbReference type="InterPro" id="IPR010273">
    <property type="entry name" value="DUF881"/>
</dbReference>
<dbReference type="RefSeq" id="WP_275418434.1">
    <property type="nucleotide sequence ID" value="NZ_CP106878.1"/>
</dbReference>
<evidence type="ECO:0000256" key="2">
    <source>
        <dbReference type="SAM" id="Coils"/>
    </source>
</evidence>
<evidence type="ECO:0000256" key="3">
    <source>
        <dbReference type="SAM" id="SignalP"/>
    </source>
</evidence>
<dbReference type="AlphaFoldDB" id="A0A9E8RX02"/>
<feature type="signal peptide" evidence="3">
    <location>
        <begin position="1"/>
        <end position="27"/>
    </location>
</feature>
<dbReference type="PANTHER" id="PTHR37313">
    <property type="entry name" value="UPF0749 PROTEIN RV1825"/>
    <property type="match status" value="1"/>
</dbReference>
<keyword evidence="2" id="KW-0175">Coiled coil</keyword>
<organism evidence="4 5">
    <name type="scientific">Fervidibacillus albus</name>
    <dbReference type="NCBI Taxonomy" id="2980026"/>
    <lineage>
        <taxon>Bacteria</taxon>
        <taxon>Bacillati</taxon>
        <taxon>Bacillota</taxon>
        <taxon>Bacilli</taxon>
        <taxon>Bacillales</taxon>
        <taxon>Bacillaceae</taxon>
        <taxon>Fervidibacillus</taxon>
    </lineage>
</organism>
<dbReference type="PANTHER" id="PTHR37313:SF2">
    <property type="entry name" value="UPF0749 PROTEIN YLXX"/>
    <property type="match status" value="1"/>
</dbReference>
<evidence type="ECO:0000313" key="4">
    <source>
        <dbReference type="EMBL" id="WAA10638.1"/>
    </source>
</evidence>
<protein>
    <submittedName>
        <fullName evidence="4">DUF881 domain-containing protein</fullName>
    </submittedName>
</protein>
<dbReference type="Proteomes" id="UP001164718">
    <property type="component" value="Chromosome"/>
</dbReference>
<evidence type="ECO:0000256" key="1">
    <source>
        <dbReference type="ARBA" id="ARBA00009108"/>
    </source>
</evidence>
<dbReference type="Pfam" id="PF05949">
    <property type="entry name" value="DUF881"/>
    <property type="match status" value="1"/>
</dbReference>
<evidence type="ECO:0000313" key="5">
    <source>
        <dbReference type="Proteomes" id="UP001164718"/>
    </source>
</evidence>
<sequence>MKKKYRFSFFFVPLLLGLMLAIQYQSTKETEEPDTKDMWELRERYIEAKDYEAKLIQEIRTIEEKIAEYEQDVENSKGTVLRQTLNELQTEAGLTEVEGPGIIITIQPETSLLPIEGFSTGYISPDLLRKLINELNMYGASAISIANQRIIHTTSIRDIQGETKIDGYPLRTFPVEIKVIAEDEKTANRLYNGMQISTIPDDFFIDNLSVSISEVNQSITIPAYDHTIEVDVMETVKTEGDQ</sequence>
<keyword evidence="5" id="KW-1185">Reference proteome</keyword>
<name>A0A9E8RX02_9BACI</name>
<gene>
    <name evidence="4" type="ORF">OE104_04780</name>
</gene>
<dbReference type="Gene3D" id="3.30.70.1880">
    <property type="entry name" value="Protein of unknown function DUF881"/>
    <property type="match status" value="1"/>
</dbReference>
<keyword evidence="3" id="KW-0732">Signal</keyword>